<dbReference type="Pfam" id="PF01547">
    <property type="entry name" value="SBP_bac_1"/>
    <property type="match status" value="1"/>
</dbReference>
<dbReference type="InterPro" id="IPR006311">
    <property type="entry name" value="TAT_signal"/>
</dbReference>
<feature type="chain" id="PRO_5039642898" evidence="1">
    <location>
        <begin position="24"/>
        <end position="427"/>
    </location>
</feature>
<dbReference type="PROSITE" id="PS51257">
    <property type="entry name" value="PROKAR_LIPOPROTEIN"/>
    <property type="match status" value="1"/>
</dbReference>
<dbReference type="Pfam" id="PF10518">
    <property type="entry name" value="TAT_signal"/>
    <property type="match status" value="1"/>
</dbReference>
<dbReference type="AlphaFoldDB" id="A0A3E0GZ40"/>
<dbReference type="RefSeq" id="WP_116180697.1">
    <property type="nucleotide sequence ID" value="NZ_CP144375.1"/>
</dbReference>
<sequence length="427" mass="46016">MTTARFSRRNFLAGLGAVGAATALGGCVTSTGSSAGGGSATGPVTVQSNLSAPSAKAAMQALIDAFNKKGGSQASLNTVASETFRTQLPTYLTSSNPPDVMTWYAGSVARSYADKGLLLDVSDVWNGATGYSDALKQLSTDSGKQIFVPTSYYFWGLFYRKSNFAKWGVQEPTSWADFLQVCETIKSKGVTPIGLGADNSTPWVASGWFDYLNIRINGANYHRELLAGKHSFADPQVHKVFDQWKTALPHFDPKGTALSFQDATTNLLQGRTGMMLIGTFLLDTTPKEDVDDIGFFRFPVVDPSVPLAEEAPTDGFFASSHTKRTQQTLDFLKYLTTVEAQEAYLKSSSGSSLPANPAAKDAGTALITKGKEMLNKAADLTQFFNRDSSDALQPTADAALIRFIQHPEQIDSILTDWQTAAKKVWNS</sequence>
<dbReference type="SUPFAM" id="SSF53850">
    <property type="entry name" value="Periplasmic binding protein-like II"/>
    <property type="match status" value="1"/>
</dbReference>
<dbReference type="Gene3D" id="3.40.190.10">
    <property type="entry name" value="Periplasmic binding protein-like II"/>
    <property type="match status" value="2"/>
</dbReference>
<dbReference type="EMBL" id="QUNO01000021">
    <property type="protein sequence ID" value="REH32578.1"/>
    <property type="molecule type" value="Genomic_DNA"/>
</dbReference>
<dbReference type="Proteomes" id="UP000256269">
    <property type="component" value="Unassembled WGS sequence"/>
</dbReference>
<keyword evidence="2" id="KW-0762">Sugar transport</keyword>
<proteinExistence type="predicted"/>
<dbReference type="PANTHER" id="PTHR43649:SF14">
    <property type="entry name" value="BLR3389 PROTEIN"/>
    <property type="match status" value="1"/>
</dbReference>
<dbReference type="PROSITE" id="PS51318">
    <property type="entry name" value="TAT"/>
    <property type="match status" value="1"/>
</dbReference>
<evidence type="ECO:0000313" key="3">
    <source>
        <dbReference type="Proteomes" id="UP000256269"/>
    </source>
</evidence>
<dbReference type="InterPro" id="IPR050490">
    <property type="entry name" value="Bact_solute-bd_prot1"/>
</dbReference>
<evidence type="ECO:0000313" key="2">
    <source>
        <dbReference type="EMBL" id="REH32578.1"/>
    </source>
</evidence>
<dbReference type="NCBIfam" id="TIGR01409">
    <property type="entry name" value="TAT_signal_seq"/>
    <property type="match status" value="1"/>
</dbReference>
<name>A0A3E0GZ40_9PSEU</name>
<comment type="caution">
    <text evidence="2">The sequence shown here is derived from an EMBL/GenBank/DDBJ whole genome shotgun (WGS) entry which is preliminary data.</text>
</comment>
<dbReference type="InterPro" id="IPR019546">
    <property type="entry name" value="TAT_signal_bac_arc"/>
</dbReference>
<gene>
    <name evidence="2" type="ORF">BCF44_121127</name>
</gene>
<dbReference type="InterPro" id="IPR006059">
    <property type="entry name" value="SBP"/>
</dbReference>
<dbReference type="PANTHER" id="PTHR43649">
    <property type="entry name" value="ARABINOSE-BINDING PROTEIN-RELATED"/>
    <property type="match status" value="1"/>
</dbReference>
<dbReference type="OrthoDB" id="8663148at2"/>
<reference evidence="2 3" key="1">
    <citation type="submission" date="2018-08" db="EMBL/GenBank/DDBJ databases">
        <title>Genomic Encyclopedia of Archaeal and Bacterial Type Strains, Phase II (KMG-II): from individual species to whole genera.</title>
        <authorList>
            <person name="Goeker M."/>
        </authorList>
    </citation>
    <scope>NUCLEOTIDE SEQUENCE [LARGE SCALE GENOMIC DNA]</scope>
    <source>
        <strain evidence="2 3">DSM 45791</strain>
    </source>
</reference>
<evidence type="ECO:0000256" key="1">
    <source>
        <dbReference type="SAM" id="SignalP"/>
    </source>
</evidence>
<keyword evidence="2" id="KW-0813">Transport</keyword>
<protein>
    <submittedName>
        <fullName evidence="2">Multiple sugar transport system substrate-binding protein</fullName>
    </submittedName>
</protein>
<organism evidence="2 3">
    <name type="scientific">Kutzneria buriramensis</name>
    <dbReference type="NCBI Taxonomy" id="1045776"/>
    <lineage>
        <taxon>Bacteria</taxon>
        <taxon>Bacillati</taxon>
        <taxon>Actinomycetota</taxon>
        <taxon>Actinomycetes</taxon>
        <taxon>Pseudonocardiales</taxon>
        <taxon>Pseudonocardiaceae</taxon>
        <taxon>Kutzneria</taxon>
    </lineage>
</organism>
<keyword evidence="3" id="KW-1185">Reference proteome</keyword>
<keyword evidence="1" id="KW-0732">Signal</keyword>
<feature type="signal peptide" evidence="1">
    <location>
        <begin position="1"/>
        <end position="23"/>
    </location>
</feature>
<accession>A0A3E0GZ40</accession>